<protein>
    <submittedName>
        <fullName evidence="2">Uncharacterized protein</fullName>
    </submittedName>
</protein>
<evidence type="ECO:0000313" key="2">
    <source>
        <dbReference type="EMBL" id="BCD97701.1"/>
    </source>
</evidence>
<keyword evidence="1" id="KW-0732">Signal</keyword>
<dbReference type="Proteomes" id="UP001320119">
    <property type="component" value="Chromosome"/>
</dbReference>
<accession>A0AAN1WHH4</accession>
<feature type="signal peptide" evidence="1">
    <location>
        <begin position="1"/>
        <end position="27"/>
    </location>
</feature>
<evidence type="ECO:0000256" key="1">
    <source>
        <dbReference type="SAM" id="SignalP"/>
    </source>
</evidence>
<dbReference type="KEGG" id="marq:MARGE09_P1902"/>
<reference evidence="2 3" key="1">
    <citation type="journal article" date="2022" name="IScience">
        <title>An ultrasensitive nanofiber-based assay for enzymatic hydrolysis and deep-sea microbial degradation of cellulose.</title>
        <authorList>
            <person name="Tsudome M."/>
            <person name="Tachioka M."/>
            <person name="Miyazaki M."/>
            <person name="Uchimura K."/>
            <person name="Tsuda M."/>
            <person name="Takaki Y."/>
            <person name="Deguchi S."/>
        </authorList>
    </citation>
    <scope>NUCLEOTIDE SEQUENCE [LARGE SCALE GENOMIC DNA]</scope>
    <source>
        <strain evidence="2 3">GE09</strain>
    </source>
</reference>
<evidence type="ECO:0000313" key="3">
    <source>
        <dbReference type="Proteomes" id="UP001320119"/>
    </source>
</evidence>
<dbReference type="EMBL" id="AP023086">
    <property type="protein sequence ID" value="BCD97701.1"/>
    <property type="molecule type" value="Genomic_DNA"/>
</dbReference>
<proteinExistence type="predicted"/>
<name>A0AAN1WHH4_9GAMM</name>
<feature type="chain" id="PRO_5042954461" evidence="1">
    <location>
        <begin position="28"/>
        <end position="336"/>
    </location>
</feature>
<gene>
    <name evidence="2" type="ORF">MARGE09_P1902</name>
</gene>
<sequence>MMFGSNFYRLTLIFLLFQSLIVTTTSAEEEQWKMAYNFSYPEFYESYDAPPPIYGAWYDFEKEGWFGPYSNAGSNPDELCQWYGAIEQQHFFWSGHADVVFGDDAPSETFRYVKYELIGNGSLAQCFYEHWSVNEVWAPWPPNPIMTKRCQHSDTFGCGKSVKEIKSLPKKSPGDPTRLFHENQICIAEKSCDLKCEMENCKWLDLVIPDFIDPYIQKNGSWEQIESDCRDSSLDFWGWASEKVCANAMARYHISEDLIAALSKNGCGTDSDWSQVFDVIKSCNRENLSNLESRFANLAVKMYRNAVRDDCIKSREAQMKPIEIDLGLEGRQCFVL</sequence>
<dbReference type="RefSeq" id="WP_236987175.1">
    <property type="nucleotide sequence ID" value="NZ_AP023086.1"/>
</dbReference>
<organism evidence="2 3">
    <name type="scientific">Marinagarivorans cellulosilyticus</name>
    <dbReference type="NCBI Taxonomy" id="2721545"/>
    <lineage>
        <taxon>Bacteria</taxon>
        <taxon>Pseudomonadati</taxon>
        <taxon>Pseudomonadota</taxon>
        <taxon>Gammaproteobacteria</taxon>
        <taxon>Cellvibrionales</taxon>
        <taxon>Cellvibrionaceae</taxon>
        <taxon>Marinagarivorans</taxon>
    </lineage>
</organism>
<keyword evidence="3" id="KW-1185">Reference proteome</keyword>
<dbReference type="AlphaFoldDB" id="A0AAN1WHH4"/>